<proteinExistence type="predicted"/>
<dbReference type="Pfam" id="PF10503">
    <property type="entry name" value="Esterase_PHB"/>
    <property type="match status" value="1"/>
</dbReference>
<dbReference type="EMBL" id="BAABJX010000045">
    <property type="protein sequence ID" value="GAA4842619.1"/>
    <property type="molecule type" value="Genomic_DNA"/>
</dbReference>
<dbReference type="InterPro" id="IPR050955">
    <property type="entry name" value="Plant_Biomass_Hydrol_Est"/>
</dbReference>
<dbReference type="Proteomes" id="UP001500298">
    <property type="component" value="Unassembled WGS sequence"/>
</dbReference>
<evidence type="ECO:0000256" key="1">
    <source>
        <dbReference type="ARBA" id="ARBA00022729"/>
    </source>
</evidence>
<keyword evidence="4" id="KW-1185">Reference proteome</keyword>
<evidence type="ECO:0000313" key="3">
    <source>
        <dbReference type="EMBL" id="GAA4842619.1"/>
    </source>
</evidence>
<organism evidence="3 4">
    <name type="scientific">Algivirga pacifica</name>
    <dbReference type="NCBI Taxonomy" id="1162670"/>
    <lineage>
        <taxon>Bacteria</taxon>
        <taxon>Pseudomonadati</taxon>
        <taxon>Bacteroidota</taxon>
        <taxon>Cytophagia</taxon>
        <taxon>Cytophagales</taxon>
        <taxon>Flammeovirgaceae</taxon>
        <taxon>Algivirga</taxon>
    </lineage>
</organism>
<dbReference type="NCBIfam" id="TIGR01840">
    <property type="entry name" value="esterase_phb"/>
    <property type="match status" value="1"/>
</dbReference>
<sequence length="347" mass="38487">MDKKEIIMNIKEYVVVFSILMWVIGCQPQESKEEPTVDVALTTVEAFGTNPGALEMYYYQPKEIKTEAPIVVALHGCTQTAADYAVQSGWNTMADRYGFYVVYPQQKTDNNAYACFNWFEEGDIAREGGEAQSIREMVAYMADKFQVNEDKIFVTGFSAGGAMTSVMLATYPEVFKGGAVNAGIPYKAGIGMLAGMGAMKDPGSLSPQQRAEKVREASSYEGEWPTLTVFHGAQDDAVNVLNANELVKQFIGLHTKEEIPLTEWAKTDKDFEGVKGLTRVSYPIEEQEAVVYYEFEALGHALPVDPGTEKHQGGQEATYAKDVDFSSSYWALKEWEIIPETLEAKSK</sequence>
<dbReference type="PROSITE" id="PS51257">
    <property type="entry name" value="PROKAR_LIPOPROTEIN"/>
    <property type="match status" value="1"/>
</dbReference>
<dbReference type="PANTHER" id="PTHR43037:SF1">
    <property type="entry name" value="BLL1128 PROTEIN"/>
    <property type="match status" value="1"/>
</dbReference>
<dbReference type="PANTHER" id="PTHR43037">
    <property type="entry name" value="UNNAMED PRODUCT-RELATED"/>
    <property type="match status" value="1"/>
</dbReference>
<dbReference type="InterPro" id="IPR029058">
    <property type="entry name" value="AB_hydrolase_fold"/>
</dbReference>
<dbReference type="Gene3D" id="3.40.50.1820">
    <property type="entry name" value="alpha/beta hydrolase"/>
    <property type="match status" value="1"/>
</dbReference>
<protein>
    <submittedName>
        <fullName evidence="3">PHB depolymerase family esterase</fullName>
    </submittedName>
</protein>
<evidence type="ECO:0000313" key="4">
    <source>
        <dbReference type="Proteomes" id="UP001500298"/>
    </source>
</evidence>
<dbReference type="InterPro" id="IPR010126">
    <property type="entry name" value="Esterase_phb"/>
</dbReference>
<accession>A0ABP9DLQ3</accession>
<comment type="caution">
    <text evidence="3">The sequence shown here is derived from an EMBL/GenBank/DDBJ whole genome shotgun (WGS) entry which is preliminary data.</text>
</comment>
<reference evidence="4" key="1">
    <citation type="journal article" date="2019" name="Int. J. Syst. Evol. Microbiol.">
        <title>The Global Catalogue of Microorganisms (GCM) 10K type strain sequencing project: providing services to taxonomists for standard genome sequencing and annotation.</title>
        <authorList>
            <consortium name="The Broad Institute Genomics Platform"/>
            <consortium name="The Broad Institute Genome Sequencing Center for Infectious Disease"/>
            <person name="Wu L."/>
            <person name="Ma J."/>
        </authorList>
    </citation>
    <scope>NUCLEOTIDE SEQUENCE [LARGE SCALE GENOMIC DNA]</scope>
    <source>
        <strain evidence="4">JCM 18326</strain>
    </source>
</reference>
<keyword evidence="2" id="KW-0378">Hydrolase</keyword>
<gene>
    <name evidence="3" type="ORF">GCM10023331_29650</name>
</gene>
<name>A0ABP9DLQ3_9BACT</name>
<keyword evidence="1" id="KW-0732">Signal</keyword>
<dbReference type="SUPFAM" id="SSF53474">
    <property type="entry name" value="alpha/beta-Hydrolases"/>
    <property type="match status" value="1"/>
</dbReference>
<evidence type="ECO:0000256" key="2">
    <source>
        <dbReference type="ARBA" id="ARBA00022801"/>
    </source>
</evidence>